<reference evidence="1 2" key="1">
    <citation type="journal article" date="2022" name="DNA Res.">
        <title>Chromosomal-level genome assembly of the orchid tree Bauhinia variegata (Leguminosae; Cercidoideae) supports the allotetraploid origin hypothesis of Bauhinia.</title>
        <authorList>
            <person name="Zhong Y."/>
            <person name="Chen Y."/>
            <person name="Zheng D."/>
            <person name="Pang J."/>
            <person name="Liu Y."/>
            <person name="Luo S."/>
            <person name="Meng S."/>
            <person name="Qian L."/>
            <person name="Wei D."/>
            <person name="Dai S."/>
            <person name="Zhou R."/>
        </authorList>
    </citation>
    <scope>NUCLEOTIDE SEQUENCE [LARGE SCALE GENOMIC DNA]</scope>
    <source>
        <strain evidence="1">BV-YZ2020</strain>
    </source>
</reference>
<keyword evidence="2" id="KW-1185">Reference proteome</keyword>
<comment type="caution">
    <text evidence="1">The sequence shown here is derived from an EMBL/GenBank/DDBJ whole genome shotgun (WGS) entry which is preliminary data.</text>
</comment>
<sequence>MCHPNFCELVFQLLYEAYRYFRGGSSNCCPAIWQAHGHNSSIGKDSSPLDEEVVFNPAPFNKKEHVLITQQRRYLKIKRLLLQFPMKSDRFLINDNALYEDEKIPKGGYSGLQFFFLVFVSNFAYYIIPGYLFPSIASISVVCLIWKNSVTAQQIGSGNMGLGVGSFSLDWNTTAGFLGSPLVVPSHVTVNVLVGFALFVDIIMPIAYWTDAYDAKKFPLFSSRKFDSTGAKYNVTRILNEKTFDINLESYNNYSKLYLSPWLAFGYGLSFATSTSTLTHVALFHGKEIFSMWRETKDSLADQLERFACEGFWLTTPATMVGILSFFSNCLVFTLPIGIIQATTNQHVTRPLVCWRLQTRPLQENPPRAMFIVQLAGTLVASTTYFGAAWWLLTSIEQICDPALLPEGSPWTCPGDDVFYHASIIWGVIGPHRMFGNQGLYSEMNWFFLIGIVAPIEVWLLARKFPSQKWIELINMPTISSATAGMPPTKSVYFISWGAVGLFFNFYVYRKLKGWWARYNYVRSGALQAGVAFTALLLFFALQSYDIIGPNRWGLENDDHCPLAKCPTAPGIRAKGCPTL</sequence>
<evidence type="ECO:0000313" key="1">
    <source>
        <dbReference type="EMBL" id="KAI4307841.1"/>
    </source>
</evidence>
<proteinExistence type="predicted"/>
<dbReference type="EMBL" id="CM039437">
    <property type="protein sequence ID" value="KAI4307841.1"/>
    <property type="molecule type" value="Genomic_DNA"/>
</dbReference>
<organism evidence="1 2">
    <name type="scientific">Bauhinia variegata</name>
    <name type="common">Purple orchid tree</name>
    <name type="synonym">Phanera variegata</name>
    <dbReference type="NCBI Taxonomy" id="167791"/>
    <lineage>
        <taxon>Eukaryota</taxon>
        <taxon>Viridiplantae</taxon>
        <taxon>Streptophyta</taxon>
        <taxon>Embryophyta</taxon>
        <taxon>Tracheophyta</taxon>
        <taxon>Spermatophyta</taxon>
        <taxon>Magnoliopsida</taxon>
        <taxon>eudicotyledons</taxon>
        <taxon>Gunneridae</taxon>
        <taxon>Pentapetalae</taxon>
        <taxon>rosids</taxon>
        <taxon>fabids</taxon>
        <taxon>Fabales</taxon>
        <taxon>Fabaceae</taxon>
        <taxon>Cercidoideae</taxon>
        <taxon>Cercideae</taxon>
        <taxon>Bauhiniinae</taxon>
        <taxon>Bauhinia</taxon>
    </lineage>
</organism>
<dbReference type="Proteomes" id="UP000828941">
    <property type="component" value="Chromosome 12"/>
</dbReference>
<gene>
    <name evidence="1" type="ORF">L6164_030978</name>
</gene>
<protein>
    <submittedName>
        <fullName evidence="1">Uncharacterized protein</fullName>
    </submittedName>
</protein>
<evidence type="ECO:0000313" key="2">
    <source>
        <dbReference type="Proteomes" id="UP000828941"/>
    </source>
</evidence>
<name>A0ACB9LDM5_BAUVA</name>
<accession>A0ACB9LDM5</accession>